<comment type="subcellular location">
    <subcellularLocation>
        <location evidence="2">Membrane</location>
    </subcellularLocation>
</comment>
<dbReference type="FunFam" id="1.10.287.130:FF:000001">
    <property type="entry name" value="Two-component sensor histidine kinase"/>
    <property type="match status" value="1"/>
</dbReference>
<evidence type="ECO:0000256" key="12">
    <source>
        <dbReference type="PROSITE-ProRule" id="PRU01091"/>
    </source>
</evidence>
<dbReference type="PANTHER" id="PTHR45453:SF1">
    <property type="entry name" value="PHOSPHATE REGULON SENSOR PROTEIN PHOR"/>
    <property type="match status" value="1"/>
</dbReference>
<keyword evidence="9 12" id="KW-0238">DNA-binding</keyword>
<dbReference type="EC" id="2.7.13.3" evidence="3"/>
<dbReference type="InterPro" id="IPR050351">
    <property type="entry name" value="BphY/WalK/GraS-like"/>
</dbReference>
<dbReference type="SUPFAM" id="SSF55874">
    <property type="entry name" value="ATPase domain of HSP90 chaperone/DNA topoisomerase II/histidine kinase"/>
    <property type="match status" value="1"/>
</dbReference>
<dbReference type="SUPFAM" id="SSF47384">
    <property type="entry name" value="Homodimeric domain of signal transducing histidine kinase"/>
    <property type="match status" value="1"/>
</dbReference>
<comment type="catalytic activity">
    <reaction evidence="1">
        <text>ATP + protein L-histidine = ADP + protein N-phospho-L-histidine.</text>
        <dbReference type="EC" id="2.7.13.3"/>
    </reaction>
</comment>
<evidence type="ECO:0000256" key="6">
    <source>
        <dbReference type="ARBA" id="ARBA00022777"/>
    </source>
</evidence>
<evidence type="ECO:0000256" key="8">
    <source>
        <dbReference type="ARBA" id="ARBA00023015"/>
    </source>
</evidence>
<dbReference type="InterPro" id="IPR036097">
    <property type="entry name" value="HisK_dim/P_sf"/>
</dbReference>
<keyword evidence="8" id="KW-0805">Transcription regulation</keyword>
<name>A0A1Y0VQ38_PEDPE</name>
<evidence type="ECO:0000259" key="14">
    <source>
        <dbReference type="PROSITE" id="PS50109"/>
    </source>
</evidence>
<keyword evidence="11" id="KW-0804">Transcription</keyword>
<dbReference type="InterPro" id="IPR003594">
    <property type="entry name" value="HATPase_dom"/>
</dbReference>
<dbReference type="GO" id="GO:0005886">
    <property type="term" value="C:plasma membrane"/>
    <property type="evidence" value="ECO:0007669"/>
    <property type="project" value="TreeGrafter"/>
</dbReference>
<keyword evidence="5" id="KW-0808">Transferase</keyword>
<dbReference type="Pfam" id="PF00512">
    <property type="entry name" value="HisKA"/>
    <property type="match status" value="1"/>
</dbReference>
<reference evidence="16 17" key="1">
    <citation type="submission" date="2017-05" db="EMBL/GenBank/DDBJ databases">
        <title>Genome sequence of Pediococcus pentosaceus strain SRCM100892.</title>
        <authorList>
            <person name="Cho S.H."/>
        </authorList>
    </citation>
    <scope>NUCLEOTIDE SEQUENCE [LARGE SCALE GENOMIC DNA]</scope>
    <source>
        <strain evidence="16 17">SRCM100892</strain>
    </source>
</reference>
<evidence type="ECO:0000256" key="2">
    <source>
        <dbReference type="ARBA" id="ARBA00004370"/>
    </source>
</evidence>
<keyword evidence="7" id="KW-0902">Two-component regulatory system</keyword>
<dbReference type="InterPro" id="IPR003661">
    <property type="entry name" value="HisK_dim/P_dom"/>
</dbReference>
<dbReference type="Gene3D" id="1.10.287.130">
    <property type="match status" value="1"/>
</dbReference>
<dbReference type="Pfam" id="PF02518">
    <property type="entry name" value="HATPase_c"/>
    <property type="match status" value="1"/>
</dbReference>
<dbReference type="SUPFAM" id="SSF46894">
    <property type="entry name" value="C-terminal effector domain of the bipartite response regulators"/>
    <property type="match status" value="1"/>
</dbReference>
<dbReference type="InterPro" id="IPR036388">
    <property type="entry name" value="WH-like_DNA-bd_sf"/>
</dbReference>
<dbReference type="Gene3D" id="3.30.565.10">
    <property type="entry name" value="Histidine kinase-like ATPase, C-terminal domain"/>
    <property type="match status" value="1"/>
</dbReference>
<evidence type="ECO:0000256" key="10">
    <source>
        <dbReference type="ARBA" id="ARBA00023136"/>
    </source>
</evidence>
<evidence type="ECO:0000256" key="1">
    <source>
        <dbReference type="ARBA" id="ARBA00000085"/>
    </source>
</evidence>
<keyword evidence="6" id="KW-0418">Kinase</keyword>
<proteinExistence type="predicted"/>
<dbReference type="InterPro" id="IPR036890">
    <property type="entry name" value="HATPase_C_sf"/>
</dbReference>
<dbReference type="PRINTS" id="PR00344">
    <property type="entry name" value="BCTRLSENSOR"/>
</dbReference>
<dbReference type="GO" id="GO:0004721">
    <property type="term" value="F:phosphoprotein phosphatase activity"/>
    <property type="evidence" value="ECO:0007669"/>
    <property type="project" value="TreeGrafter"/>
</dbReference>
<keyword evidence="13" id="KW-1133">Transmembrane helix</keyword>
<evidence type="ECO:0000256" key="5">
    <source>
        <dbReference type="ARBA" id="ARBA00022679"/>
    </source>
</evidence>
<dbReference type="Proteomes" id="UP000196118">
    <property type="component" value="Chromosome"/>
</dbReference>
<dbReference type="InterPro" id="IPR004358">
    <property type="entry name" value="Sig_transdc_His_kin-like_C"/>
</dbReference>
<dbReference type="CDD" id="cd00075">
    <property type="entry name" value="HATPase"/>
    <property type="match status" value="1"/>
</dbReference>
<evidence type="ECO:0000256" key="11">
    <source>
        <dbReference type="ARBA" id="ARBA00023163"/>
    </source>
</evidence>
<dbReference type="CDD" id="cd00082">
    <property type="entry name" value="HisKA"/>
    <property type="match status" value="1"/>
</dbReference>
<dbReference type="AlphaFoldDB" id="A0A1Y0VQ38"/>
<dbReference type="Gene3D" id="1.10.10.10">
    <property type="entry name" value="Winged helix-like DNA-binding domain superfamily/Winged helix DNA-binding domain"/>
    <property type="match status" value="1"/>
</dbReference>
<dbReference type="GO" id="GO:0016036">
    <property type="term" value="P:cellular response to phosphate starvation"/>
    <property type="evidence" value="ECO:0007669"/>
    <property type="project" value="TreeGrafter"/>
</dbReference>
<dbReference type="FunFam" id="3.30.565.10:FF:000006">
    <property type="entry name" value="Sensor histidine kinase WalK"/>
    <property type="match status" value="1"/>
</dbReference>
<dbReference type="CDD" id="cd00383">
    <property type="entry name" value="trans_reg_C"/>
    <property type="match status" value="1"/>
</dbReference>
<evidence type="ECO:0000256" key="9">
    <source>
        <dbReference type="ARBA" id="ARBA00023125"/>
    </source>
</evidence>
<sequence length="505" mass="57793">MEKVWGYEYGGQNRIVDIHISHLRDKLENDPKHPQLIKTIRGFGYEFVSKKAIKRTVQFGFASLIGNAFMAFLVYKLIVKENPRVTKVDMTLLIAVILLITVIEIIVFWSNQKKIIERQKLFRKNLEEVIKGNHVPKIQLDPEDPFYKLSKVVNEIGTHERHQIHVLRNQQSELTAIMDNLPVGVLVINRHRELQVANTYAINHLGITGLDVPHPYTMDIRDHELSELVDNVFRTRQSTTKTIKLDGDQPYIYETTVVYSPKVHHKFEIIVLLYDATETVRSKQIERDFVNNASHELRTPITSIAGFADTLLNGAKDDPETLDNFLRIIKAESDKLVQLTDDILTMSRVKSGERERKEINLHKYVDQQLKLVESNISSMNLHVENNIPADVNEEVIENDLFQIVKNLITNAISYNRKGGKIKIDYGSHHDRWKLVVSDTGIGIPLGQTDRVFERFYRVNKATKGGTGLGLAIVKEAVDDMNGSVRIESDEDSGTTVIVKFKRDIN</sequence>
<dbReference type="InterPro" id="IPR005467">
    <property type="entry name" value="His_kinase_dom"/>
</dbReference>
<dbReference type="Gene3D" id="3.30.450.20">
    <property type="entry name" value="PAS domain"/>
    <property type="match status" value="1"/>
</dbReference>
<feature type="transmembrane region" description="Helical" evidence="13">
    <location>
        <begin position="90"/>
        <end position="110"/>
    </location>
</feature>
<dbReference type="InterPro" id="IPR016032">
    <property type="entry name" value="Sig_transdc_resp-reg_C-effctor"/>
</dbReference>
<gene>
    <name evidence="16" type="ORF">S100892_01732</name>
</gene>
<evidence type="ECO:0000313" key="17">
    <source>
        <dbReference type="Proteomes" id="UP000196118"/>
    </source>
</evidence>
<evidence type="ECO:0000256" key="7">
    <source>
        <dbReference type="ARBA" id="ARBA00023012"/>
    </source>
</evidence>
<protein>
    <recommendedName>
        <fullName evidence="3">histidine kinase</fullName>
        <ecNumber evidence="3">2.7.13.3</ecNumber>
    </recommendedName>
</protein>
<evidence type="ECO:0000256" key="13">
    <source>
        <dbReference type="SAM" id="Phobius"/>
    </source>
</evidence>
<dbReference type="GO" id="GO:0000155">
    <property type="term" value="F:phosphorelay sensor kinase activity"/>
    <property type="evidence" value="ECO:0007669"/>
    <property type="project" value="InterPro"/>
</dbReference>
<dbReference type="SMART" id="SM00387">
    <property type="entry name" value="HATPase_c"/>
    <property type="match status" value="1"/>
</dbReference>
<keyword evidence="13" id="KW-0812">Transmembrane</keyword>
<dbReference type="PANTHER" id="PTHR45453">
    <property type="entry name" value="PHOSPHATE REGULON SENSOR PROTEIN PHOR"/>
    <property type="match status" value="1"/>
</dbReference>
<dbReference type="EMBL" id="CP021474">
    <property type="protein sequence ID" value="ARW20275.1"/>
    <property type="molecule type" value="Genomic_DNA"/>
</dbReference>
<dbReference type="InterPro" id="IPR001867">
    <property type="entry name" value="OmpR/PhoB-type_DNA-bd"/>
</dbReference>
<organism evidence="16 17">
    <name type="scientific">Pediococcus pentosaceus</name>
    <dbReference type="NCBI Taxonomy" id="1255"/>
    <lineage>
        <taxon>Bacteria</taxon>
        <taxon>Bacillati</taxon>
        <taxon>Bacillota</taxon>
        <taxon>Bacilli</taxon>
        <taxon>Lactobacillales</taxon>
        <taxon>Lactobacillaceae</taxon>
        <taxon>Pediococcus</taxon>
    </lineage>
</organism>
<keyword evidence="4" id="KW-0597">Phosphoprotein</keyword>
<accession>A0A1Y0VQ38</accession>
<keyword evidence="10 13" id="KW-0472">Membrane</keyword>
<dbReference type="SMART" id="SM00388">
    <property type="entry name" value="HisKA"/>
    <property type="match status" value="1"/>
</dbReference>
<feature type="transmembrane region" description="Helical" evidence="13">
    <location>
        <begin position="59"/>
        <end position="78"/>
    </location>
</feature>
<evidence type="ECO:0000313" key="16">
    <source>
        <dbReference type="EMBL" id="ARW20275.1"/>
    </source>
</evidence>
<dbReference type="GO" id="GO:0003677">
    <property type="term" value="F:DNA binding"/>
    <property type="evidence" value="ECO:0007669"/>
    <property type="project" value="UniProtKB-UniRule"/>
</dbReference>
<evidence type="ECO:0000256" key="4">
    <source>
        <dbReference type="ARBA" id="ARBA00022553"/>
    </source>
</evidence>
<evidence type="ECO:0000256" key="3">
    <source>
        <dbReference type="ARBA" id="ARBA00012438"/>
    </source>
</evidence>
<feature type="domain" description="Histidine kinase" evidence="14">
    <location>
        <begin position="292"/>
        <end position="504"/>
    </location>
</feature>
<evidence type="ECO:0000259" key="15">
    <source>
        <dbReference type="PROSITE" id="PS51755"/>
    </source>
</evidence>
<dbReference type="GO" id="GO:0006355">
    <property type="term" value="P:regulation of DNA-templated transcription"/>
    <property type="evidence" value="ECO:0007669"/>
    <property type="project" value="InterPro"/>
</dbReference>
<dbReference type="Pfam" id="PF00486">
    <property type="entry name" value="Trans_reg_C"/>
    <property type="match status" value="1"/>
</dbReference>
<dbReference type="PROSITE" id="PS50109">
    <property type="entry name" value="HIS_KIN"/>
    <property type="match status" value="1"/>
</dbReference>
<dbReference type="PROSITE" id="PS51755">
    <property type="entry name" value="OMPR_PHOB"/>
    <property type="match status" value="1"/>
</dbReference>
<feature type="domain" description="OmpR/PhoB-type" evidence="15">
    <location>
        <begin position="1"/>
        <end position="49"/>
    </location>
</feature>
<feature type="DNA-binding region" description="OmpR/PhoB-type" evidence="12">
    <location>
        <begin position="1"/>
        <end position="49"/>
    </location>
</feature>